<organism evidence="1 2">
    <name type="scientific">Panagrolaimus sp. PS1159</name>
    <dbReference type="NCBI Taxonomy" id="55785"/>
    <lineage>
        <taxon>Eukaryota</taxon>
        <taxon>Metazoa</taxon>
        <taxon>Ecdysozoa</taxon>
        <taxon>Nematoda</taxon>
        <taxon>Chromadorea</taxon>
        <taxon>Rhabditida</taxon>
        <taxon>Tylenchina</taxon>
        <taxon>Panagrolaimomorpha</taxon>
        <taxon>Panagrolaimoidea</taxon>
        <taxon>Panagrolaimidae</taxon>
        <taxon>Panagrolaimus</taxon>
    </lineage>
</organism>
<accession>A0AC35EUQ9</accession>
<evidence type="ECO:0000313" key="1">
    <source>
        <dbReference type="Proteomes" id="UP000887580"/>
    </source>
</evidence>
<reference evidence="2" key="1">
    <citation type="submission" date="2022-11" db="UniProtKB">
        <authorList>
            <consortium name="WormBaseParasite"/>
        </authorList>
    </citation>
    <scope>IDENTIFICATION</scope>
</reference>
<dbReference type="Proteomes" id="UP000887580">
    <property type="component" value="Unplaced"/>
</dbReference>
<dbReference type="WBParaSite" id="PS1159_v2.g1021.t1">
    <property type="protein sequence ID" value="PS1159_v2.g1021.t1"/>
    <property type="gene ID" value="PS1159_v2.g1021"/>
</dbReference>
<protein>
    <submittedName>
        <fullName evidence="2">SRA1/Sec31 domain-containing protein</fullName>
    </submittedName>
</protein>
<evidence type="ECO:0000313" key="2">
    <source>
        <dbReference type="WBParaSite" id="PS1159_v2.g1021.t1"/>
    </source>
</evidence>
<sequence length="276" mass="30911">MKDEKRVVSATVRQQQPSTSPDSKQIAIDAEFQPPDEFYDIFSASSFEDKTNPSLNATTTSYNSANSNSQTNLIHTSSNPPSITKNSISFGGYEYSSSEENNFQRPNSGGDNMRNPSADFPSISDASMLIFSPPNTVPVEQRLITRPDKSTYIAPIKAAGDVSLNGFQLVSFLTKASLRLNEGTTQEGVQNRLNKLHENVKNNMLSEACLKKLNYIVDEIDRELYDEAWADFEQFVHTFPNEAAGWSQGVRIMLIELRRTAHRQYRHHSAGTPKHK</sequence>
<name>A0AC35EUQ9_9BILA</name>
<proteinExistence type="predicted"/>